<dbReference type="PATRIC" id="fig|864069.3.peg.4416"/>
<dbReference type="RefSeq" id="WP_009763560.1">
    <property type="nucleotide sequence ID" value="NZ_CP141048.1"/>
</dbReference>
<accession>I4YU68</accession>
<name>I4YU68_9HYPH</name>
<reference evidence="1 2" key="1">
    <citation type="submission" date="2012-02" db="EMBL/GenBank/DDBJ databases">
        <title>Improved High-Quality Draft sequence of Microvirga sp. WSM3557.</title>
        <authorList>
            <consortium name="US DOE Joint Genome Institute"/>
            <person name="Lucas S."/>
            <person name="Han J."/>
            <person name="Lapidus A."/>
            <person name="Cheng J.-F."/>
            <person name="Goodwin L."/>
            <person name="Pitluck S."/>
            <person name="Peters L."/>
            <person name="Zhang X."/>
            <person name="Detter J.C."/>
            <person name="Han C."/>
            <person name="Tapia R."/>
            <person name="Land M."/>
            <person name="Hauser L."/>
            <person name="Kyrpides N."/>
            <person name="Ivanova N."/>
            <person name="Pagani I."/>
            <person name="Brau L."/>
            <person name="Yates R."/>
            <person name="O'Hara G."/>
            <person name="Rui T."/>
            <person name="Howieson J."/>
            <person name="Reeve W."/>
            <person name="Woyke T."/>
        </authorList>
    </citation>
    <scope>NUCLEOTIDE SEQUENCE [LARGE SCALE GENOMIC DNA]</scope>
    <source>
        <strain evidence="1 2">WSM3557</strain>
    </source>
</reference>
<dbReference type="AlphaFoldDB" id="I4YU68"/>
<proteinExistence type="predicted"/>
<dbReference type="OrthoDB" id="8021466at2"/>
<keyword evidence="2" id="KW-1185">Reference proteome</keyword>
<protein>
    <submittedName>
        <fullName evidence="1">Uncharacterized protein</fullName>
    </submittedName>
</protein>
<sequence>MESGADEDWPEGHIIVVPHAWRDDDLWNDMQAEAQERIGTTLCEMYAEFLQQPLPPGLQKAILSLESGSKTH</sequence>
<dbReference type="EMBL" id="JH660645">
    <property type="protein sequence ID" value="EIM27510.1"/>
    <property type="molecule type" value="Genomic_DNA"/>
</dbReference>
<gene>
    <name evidence="1" type="ORF">MicloDRAFT_00040780</name>
</gene>
<evidence type="ECO:0000313" key="1">
    <source>
        <dbReference type="EMBL" id="EIM27510.1"/>
    </source>
</evidence>
<dbReference type="HOGENOM" id="CLU_2717866_0_0_5"/>
<evidence type="ECO:0000313" key="2">
    <source>
        <dbReference type="Proteomes" id="UP000003947"/>
    </source>
</evidence>
<dbReference type="Proteomes" id="UP000003947">
    <property type="component" value="Unassembled WGS sequence"/>
</dbReference>
<organism evidence="1 2">
    <name type="scientific">Microvirga lotononidis</name>
    <dbReference type="NCBI Taxonomy" id="864069"/>
    <lineage>
        <taxon>Bacteria</taxon>
        <taxon>Pseudomonadati</taxon>
        <taxon>Pseudomonadota</taxon>
        <taxon>Alphaproteobacteria</taxon>
        <taxon>Hyphomicrobiales</taxon>
        <taxon>Methylobacteriaceae</taxon>
        <taxon>Microvirga</taxon>
    </lineage>
</organism>